<dbReference type="Proteomes" id="UP000250043">
    <property type="component" value="Unassembled WGS sequence"/>
</dbReference>
<reference evidence="1 2" key="1">
    <citation type="submission" date="2016-07" db="EMBL/GenBank/DDBJ databases">
        <title>Draft genome of the white-rot fungus Obba rivulosa 3A-2.</title>
        <authorList>
            <consortium name="DOE Joint Genome Institute"/>
            <person name="Miettinen O."/>
            <person name="Riley R."/>
            <person name="Acob R."/>
            <person name="Barry K."/>
            <person name="Cullen D."/>
            <person name="De Vries R."/>
            <person name="Hainaut M."/>
            <person name="Hatakka A."/>
            <person name="Henrissat B."/>
            <person name="Hilden K."/>
            <person name="Kuo R."/>
            <person name="Labutti K."/>
            <person name="Lipzen A."/>
            <person name="Makela M.R."/>
            <person name="Sandor L."/>
            <person name="Spatafora J.W."/>
            <person name="Grigoriev I.V."/>
            <person name="Hibbett D.S."/>
        </authorList>
    </citation>
    <scope>NUCLEOTIDE SEQUENCE [LARGE SCALE GENOMIC DNA]</scope>
    <source>
        <strain evidence="1 2">3A-2</strain>
    </source>
</reference>
<protein>
    <submittedName>
        <fullName evidence="1">Uncharacterized protein</fullName>
    </submittedName>
</protein>
<dbReference type="OrthoDB" id="5599163at2759"/>
<accession>A0A8E2ALC8</accession>
<keyword evidence="2" id="KW-1185">Reference proteome</keyword>
<evidence type="ECO:0000313" key="1">
    <source>
        <dbReference type="EMBL" id="OCH83969.1"/>
    </source>
</evidence>
<dbReference type="AlphaFoldDB" id="A0A8E2ALC8"/>
<evidence type="ECO:0000313" key="2">
    <source>
        <dbReference type="Proteomes" id="UP000250043"/>
    </source>
</evidence>
<sequence length="83" mass="9665">MYKKVDRRIKPVPEVFLEKACVITTISKESAIIITASSKNSIKLSAYSNRVTKERLKAMNINSDEFLWPEQEQLFQYILKLND</sequence>
<proteinExistence type="predicted"/>
<organism evidence="1 2">
    <name type="scientific">Obba rivulosa</name>
    <dbReference type="NCBI Taxonomy" id="1052685"/>
    <lineage>
        <taxon>Eukaryota</taxon>
        <taxon>Fungi</taxon>
        <taxon>Dikarya</taxon>
        <taxon>Basidiomycota</taxon>
        <taxon>Agaricomycotina</taxon>
        <taxon>Agaricomycetes</taxon>
        <taxon>Polyporales</taxon>
        <taxon>Gelatoporiaceae</taxon>
        <taxon>Obba</taxon>
    </lineage>
</organism>
<dbReference type="EMBL" id="KV722750">
    <property type="protein sequence ID" value="OCH83969.1"/>
    <property type="molecule type" value="Genomic_DNA"/>
</dbReference>
<gene>
    <name evidence="1" type="ORF">OBBRIDRAFT_742418</name>
</gene>
<name>A0A8E2ALC8_9APHY</name>